<gene>
    <name evidence="3" type="ORF">C6Y39_06010</name>
</gene>
<evidence type="ECO:0000256" key="1">
    <source>
        <dbReference type="ARBA" id="ARBA00022801"/>
    </source>
</evidence>
<evidence type="ECO:0000259" key="2">
    <source>
        <dbReference type="Pfam" id="PF00326"/>
    </source>
</evidence>
<dbReference type="EMBL" id="PVNO01000022">
    <property type="protein sequence ID" value="PRO69812.1"/>
    <property type="molecule type" value="Genomic_DNA"/>
</dbReference>
<keyword evidence="1" id="KW-0378">Hydrolase</keyword>
<accession>A0ABX5CQS6</accession>
<evidence type="ECO:0000313" key="3">
    <source>
        <dbReference type="EMBL" id="PRO69812.1"/>
    </source>
</evidence>
<dbReference type="Pfam" id="PF00326">
    <property type="entry name" value="Peptidase_S9"/>
    <property type="match status" value="1"/>
</dbReference>
<name>A0ABX5CQS6_9ALTE</name>
<sequence length="424" mass="47528">MPSHNPVGNSILLGKQRPLSESRVMKSINRDVRIFSPLTHRVTNFVTNHIHILLSRKVFHYLLVTLNGSIRIKQGCIMTSMMRNVLLHIMCFVFCFNANATGEALNKANDEALLAGQIFTQLPKTLTLKGNALPFENYGAWLAHAQSNNQNVAYVDRWQKAVNPKKFNALIKTTSAQWIEYESDGLKISGVMVSPKHVGGKKLPVIIFNRGGNHKHNVTRIAVVERLMPLAEQGYIVLASNYRGAKFSQGKDEFGGADVNDVLRLIEIAKQLPNADPNKIALYGVSRGGMMTWQALRKNTSDITSAVIVAGPSDLHTTVERRPDMRALLNELVPNMEQNQTKALDERSAVKWINELNPNVPILLVHGSADVRVDISHSLKAAQQLKDNNHSHKLVVYDNGDHSLTFYRDEVEREINKWLAVHFQ</sequence>
<keyword evidence="4" id="KW-1185">Reference proteome</keyword>
<organism evidence="3 4">
    <name type="scientific">Alteromonas gracilis</name>
    <dbReference type="NCBI Taxonomy" id="1479524"/>
    <lineage>
        <taxon>Bacteria</taxon>
        <taxon>Pseudomonadati</taxon>
        <taxon>Pseudomonadota</taxon>
        <taxon>Gammaproteobacteria</taxon>
        <taxon>Alteromonadales</taxon>
        <taxon>Alteromonadaceae</taxon>
        <taxon>Alteromonas/Salinimonas group</taxon>
        <taxon>Alteromonas</taxon>
    </lineage>
</organism>
<dbReference type="InterPro" id="IPR001375">
    <property type="entry name" value="Peptidase_S9_cat"/>
</dbReference>
<dbReference type="Gene3D" id="3.40.50.1820">
    <property type="entry name" value="alpha/beta hydrolase"/>
    <property type="match status" value="1"/>
</dbReference>
<dbReference type="PANTHER" id="PTHR42776:SF27">
    <property type="entry name" value="DIPEPTIDYL PEPTIDASE FAMILY MEMBER 6"/>
    <property type="match status" value="1"/>
</dbReference>
<proteinExistence type="predicted"/>
<dbReference type="SUPFAM" id="SSF53474">
    <property type="entry name" value="alpha/beta-Hydrolases"/>
    <property type="match status" value="1"/>
</dbReference>
<comment type="caution">
    <text evidence="3">The sequence shown here is derived from an EMBL/GenBank/DDBJ whole genome shotgun (WGS) entry which is preliminary data.</text>
</comment>
<reference evidence="4" key="1">
    <citation type="journal article" date="2020" name="Int. J. Syst. Evol. Microbiol.">
        <title>Alteromonas alba sp. nov., a marine bacterium isolated from the seawater of the West Pacific Ocean.</title>
        <authorList>
            <person name="Sun C."/>
            <person name="Wu Y.-H."/>
            <person name="Xamxidin M."/>
            <person name="Cheng H."/>
            <person name="Xu X.-W."/>
        </authorList>
    </citation>
    <scope>NUCLEOTIDE SEQUENCE [LARGE SCALE GENOMIC DNA]</scope>
    <source>
        <strain evidence="4">9a2</strain>
    </source>
</reference>
<dbReference type="InterPro" id="IPR029058">
    <property type="entry name" value="AB_hydrolase_fold"/>
</dbReference>
<feature type="domain" description="Peptidase S9 prolyl oligopeptidase catalytic" evidence="2">
    <location>
        <begin position="227"/>
        <end position="422"/>
    </location>
</feature>
<dbReference type="PANTHER" id="PTHR42776">
    <property type="entry name" value="SERINE PEPTIDASE S9 FAMILY MEMBER"/>
    <property type="match status" value="1"/>
</dbReference>
<dbReference type="Proteomes" id="UP000239539">
    <property type="component" value="Unassembled WGS sequence"/>
</dbReference>
<evidence type="ECO:0000313" key="4">
    <source>
        <dbReference type="Proteomes" id="UP000239539"/>
    </source>
</evidence>
<protein>
    <recommendedName>
        <fullName evidence="2">Peptidase S9 prolyl oligopeptidase catalytic domain-containing protein</fullName>
    </recommendedName>
</protein>